<dbReference type="EMBL" id="JAVHJV010000001">
    <property type="protein sequence ID" value="KAK5947638.1"/>
    <property type="molecule type" value="Genomic_DNA"/>
</dbReference>
<accession>A0ABR0S450</accession>
<dbReference type="Gene3D" id="3.30.200.20">
    <property type="entry name" value="Phosphorylase Kinase, domain 1"/>
    <property type="match status" value="1"/>
</dbReference>
<dbReference type="GeneID" id="89995240"/>
<gene>
    <name evidence="3" type="ORF">PMZ80_001791</name>
</gene>
<comment type="caution">
    <text evidence="3">The sequence shown here is derived from an EMBL/GenBank/DDBJ whole genome shotgun (WGS) entry which is preliminary data.</text>
</comment>
<dbReference type="InterPro" id="IPR051678">
    <property type="entry name" value="AGP_Transferase"/>
</dbReference>
<dbReference type="InterPro" id="IPR002575">
    <property type="entry name" value="Aminoglycoside_PTrfase"/>
</dbReference>
<reference evidence="3 4" key="1">
    <citation type="journal article" date="2023" name="Res Sq">
        <title>Genomic and morphological characterization of Knufia obscura isolated from the Mars 2020 spacecraft assembly facility.</title>
        <authorList>
            <person name="Chander A.M."/>
            <person name="Teixeira M.M."/>
            <person name="Singh N.K."/>
            <person name="Williams M.P."/>
            <person name="Parker C.W."/>
            <person name="Leo P."/>
            <person name="Stajich J.E."/>
            <person name="Torok T."/>
            <person name="Tighe S."/>
            <person name="Mason C.E."/>
            <person name="Venkateswaran K."/>
        </authorList>
    </citation>
    <scope>NUCLEOTIDE SEQUENCE [LARGE SCALE GENOMIC DNA]</scope>
    <source>
        <strain evidence="3 4">CCFEE 5817</strain>
    </source>
</reference>
<dbReference type="InterPro" id="IPR011009">
    <property type="entry name" value="Kinase-like_dom_sf"/>
</dbReference>
<dbReference type="PANTHER" id="PTHR21310:SF51">
    <property type="entry name" value="AMINOGLYCOSIDE PHOSPHOTRANSFERASE DOMAIN-CONTAINING PROTEIN"/>
    <property type="match status" value="1"/>
</dbReference>
<evidence type="ECO:0000313" key="4">
    <source>
        <dbReference type="Proteomes" id="UP001334248"/>
    </source>
</evidence>
<proteinExistence type="predicted"/>
<evidence type="ECO:0000256" key="1">
    <source>
        <dbReference type="SAM" id="MobiDB-lite"/>
    </source>
</evidence>
<dbReference type="Proteomes" id="UP001334248">
    <property type="component" value="Unassembled WGS sequence"/>
</dbReference>
<evidence type="ECO:0000259" key="2">
    <source>
        <dbReference type="Pfam" id="PF01636"/>
    </source>
</evidence>
<dbReference type="SUPFAM" id="SSF56112">
    <property type="entry name" value="Protein kinase-like (PK-like)"/>
    <property type="match status" value="1"/>
</dbReference>
<evidence type="ECO:0000313" key="3">
    <source>
        <dbReference type="EMBL" id="KAK5947638.1"/>
    </source>
</evidence>
<dbReference type="PANTHER" id="PTHR21310">
    <property type="entry name" value="AMINOGLYCOSIDE PHOSPHOTRANSFERASE-RELATED-RELATED"/>
    <property type="match status" value="1"/>
</dbReference>
<organism evidence="3 4">
    <name type="scientific">Knufia obscura</name>
    <dbReference type="NCBI Taxonomy" id="1635080"/>
    <lineage>
        <taxon>Eukaryota</taxon>
        <taxon>Fungi</taxon>
        <taxon>Dikarya</taxon>
        <taxon>Ascomycota</taxon>
        <taxon>Pezizomycotina</taxon>
        <taxon>Eurotiomycetes</taxon>
        <taxon>Chaetothyriomycetidae</taxon>
        <taxon>Chaetothyriales</taxon>
        <taxon>Trichomeriaceae</taxon>
        <taxon>Knufia</taxon>
    </lineage>
</organism>
<protein>
    <recommendedName>
        <fullName evidence="2">Aminoglycoside phosphotransferase domain-containing protein</fullName>
    </recommendedName>
</protein>
<feature type="compositionally biased region" description="Basic and acidic residues" evidence="1">
    <location>
        <begin position="74"/>
        <end position="121"/>
    </location>
</feature>
<name>A0ABR0S450_9EURO</name>
<sequence length="618" mass="70684">MSKLRKLSPEQRSDRKFLFRSLLPRLCREARQKLRRVFRGKQDQLPEASETAAATAQPVPEATTQEQTSVGLDKCQRPPPEQKDADISKAKVVSKDNIGHEAKAYSGDREAGERKEQHINEDEIAELAASGQHQEGARVEQEREDEEGTEKEGTKELPPLDPHLAPFLEVIDALDLDKLKEFALALRQQQLLDCDCLIGCKCISKIPKYGSYNLVYIIEFTDGVKWCARVPGYGKKPSKVLGEKMDIEYSTMKYIKTYTSFPVPDVIYWTKDQAEVGAAFALISLVEGTSLSEMWFDHENFDEEKRLAALESVAMQMRKLYMLQFKKTGMLRWDQEDLEMLCDVGPALDYYDNGSCLWAGVIRRHQDEDFGEWLDGAVNRLDKEAPDEEFCSANAPLKLLAKSLPKHMRHVPLALSLADLDLQNVFVDPRTGEVAGFIDFDGVAVRPVHIGAAAYPMWLTRDFDPNNYAWQPGHQFEDSPEDLTRYRQHYADCWRDCVDTGLEYDERWTENSHLVTTIFNALVLKPYRESMTYALVDHAFNAAFNPTLEERSLWWDCCWDDFEPWKLKVAIGRGLWLKRTRRAAAVILAKDVGARTTSSLKKSRDYWKANRAMLNTCI</sequence>
<keyword evidence="4" id="KW-1185">Reference proteome</keyword>
<dbReference type="Pfam" id="PF01636">
    <property type="entry name" value="APH"/>
    <property type="match status" value="1"/>
</dbReference>
<feature type="region of interest" description="Disordered" evidence="1">
    <location>
        <begin position="38"/>
        <end position="159"/>
    </location>
</feature>
<feature type="domain" description="Aminoglycoside phosphotransferase" evidence="2">
    <location>
        <begin position="213"/>
        <end position="453"/>
    </location>
</feature>
<dbReference type="RefSeq" id="XP_064735728.1">
    <property type="nucleotide sequence ID" value="XM_064870231.1"/>
</dbReference>